<evidence type="ECO:0000313" key="11">
    <source>
        <dbReference type="Proteomes" id="UP001597297"/>
    </source>
</evidence>
<keyword evidence="6 9" id="KW-0418">Kinase</keyword>
<evidence type="ECO:0000256" key="1">
    <source>
        <dbReference type="ARBA" id="ARBA00004761"/>
    </source>
</evidence>
<keyword evidence="7 9" id="KW-0067">ATP-binding</keyword>
<accession>A0ABW5E432</accession>
<evidence type="ECO:0000256" key="4">
    <source>
        <dbReference type="ARBA" id="ARBA00022679"/>
    </source>
</evidence>
<evidence type="ECO:0000256" key="3">
    <source>
        <dbReference type="ARBA" id="ARBA00012054"/>
    </source>
</evidence>
<dbReference type="PANTHER" id="PTHR43442:SF3">
    <property type="entry name" value="GLUCONOKINASE-RELATED"/>
    <property type="match status" value="1"/>
</dbReference>
<reference evidence="11" key="1">
    <citation type="journal article" date="2019" name="Int. J. Syst. Evol. Microbiol.">
        <title>The Global Catalogue of Microorganisms (GCM) 10K type strain sequencing project: providing services to taxonomists for standard genome sequencing and annotation.</title>
        <authorList>
            <consortium name="The Broad Institute Genomics Platform"/>
            <consortium name="The Broad Institute Genome Sequencing Center for Infectious Disease"/>
            <person name="Wu L."/>
            <person name="Ma J."/>
        </authorList>
    </citation>
    <scope>NUCLEOTIDE SEQUENCE [LARGE SCALE GENOMIC DNA]</scope>
    <source>
        <strain evidence="11">JCM 16545</strain>
    </source>
</reference>
<evidence type="ECO:0000256" key="9">
    <source>
        <dbReference type="RuleBase" id="RU363066"/>
    </source>
</evidence>
<keyword evidence="4 9" id="KW-0808">Transferase</keyword>
<name>A0ABW5E432_9BACT</name>
<comment type="catalytic activity">
    <reaction evidence="8 9">
        <text>D-gluconate + ATP = 6-phospho-D-gluconate + ADP + H(+)</text>
        <dbReference type="Rhea" id="RHEA:19433"/>
        <dbReference type="ChEBI" id="CHEBI:15378"/>
        <dbReference type="ChEBI" id="CHEBI:18391"/>
        <dbReference type="ChEBI" id="CHEBI:30616"/>
        <dbReference type="ChEBI" id="CHEBI:58759"/>
        <dbReference type="ChEBI" id="CHEBI:456216"/>
        <dbReference type="EC" id="2.7.1.12"/>
    </reaction>
</comment>
<comment type="caution">
    <text evidence="10">The sequence shown here is derived from an EMBL/GenBank/DDBJ whole genome shotgun (WGS) entry which is preliminary data.</text>
</comment>
<gene>
    <name evidence="10" type="ORF">ACFSQZ_11915</name>
</gene>
<dbReference type="InterPro" id="IPR006001">
    <property type="entry name" value="Therm_gnt_kin"/>
</dbReference>
<dbReference type="InterPro" id="IPR031322">
    <property type="entry name" value="Shikimate/glucono_kinase"/>
</dbReference>
<dbReference type="EMBL" id="JBHUJC010000041">
    <property type="protein sequence ID" value="MFD2277177.1"/>
    <property type="molecule type" value="Genomic_DNA"/>
</dbReference>
<comment type="similarity">
    <text evidence="2 9">Belongs to the gluconokinase GntK/GntV family.</text>
</comment>
<proteinExistence type="inferred from homology"/>
<keyword evidence="5 9" id="KW-0547">Nucleotide-binding</keyword>
<evidence type="ECO:0000256" key="8">
    <source>
        <dbReference type="ARBA" id="ARBA00048090"/>
    </source>
</evidence>
<dbReference type="NCBIfam" id="TIGR01313">
    <property type="entry name" value="therm_gnt_kin"/>
    <property type="match status" value="1"/>
</dbReference>
<evidence type="ECO:0000256" key="6">
    <source>
        <dbReference type="ARBA" id="ARBA00022777"/>
    </source>
</evidence>
<evidence type="ECO:0000256" key="2">
    <source>
        <dbReference type="ARBA" id="ARBA00008420"/>
    </source>
</evidence>
<dbReference type="PANTHER" id="PTHR43442">
    <property type="entry name" value="GLUCONOKINASE-RELATED"/>
    <property type="match status" value="1"/>
</dbReference>
<dbReference type="SUPFAM" id="SSF52540">
    <property type="entry name" value="P-loop containing nucleoside triphosphate hydrolases"/>
    <property type="match status" value="1"/>
</dbReference>
<sequence>MSKKIIVMGVSGCGKSTVGQAIADALQATFYDGDDFHPQANVDKMASGTPLNDDDRRPWLETLAQTIHDTRGNSVTACSALKKQYRDILRNAGDLTFIFLEGDKQTLLERIQERSNNTTHFMPSSLLDSQLATLESPTAETGVITVSIHSPISKIIEDVLQQL</sequence>
<dbReference type="PRINTS" id="PR01100">
    <property type="entry name" value="SHIKIMTKNASE"/>
</dbReference>
<dbReference type="CDD" id="cd02021">
    <property type="entry name" value="GntK"/>
    <property type="match status" value="1"/>
</dbReference>
<protein>
    <recommendedName>
        <fullName evidence="3 9">Gluconokinase</fullName>
        <ecNumber evidence="3 9">2.7.1.12</ecNumber>
    </recommendedName>
</protein>
<keyword evidence="11" id="KW-1185">Reference proteome</keyword>
<dbReference type="RefSeq" id="WP_377094042.1">
    <property type="nucleotide sequence ID" value="NZ_JBHSJM010000001.1"/>
</dbReference>
<dbReference type="Pfam" id="PF01202">
    <property type="entry name" value="SKI"/>
    <property type="match status" value="1"/>
</dbReference>
<evidence type="ECO:0000256" key="7">
    <source>
        <dbReference type="ARBA" id="ARBA00022840"/>
    </source>
</evidence>
<dbReference type="InterPro" id="IPR027417">
    <property type="entry name" value="P-loop_NTPase"/>
</dbReference>
<dbReference type="Gene3D" id="3.40.50.300">
    <property type="entry name" value="P-loop containing nucleotide triphosphate hydrolases"/>
    <property type="match status" value="1"/>
</dbReference>
<evidence type="ECO:0000256" key="5">
    <source>
        <dbReference type="ARBA" id="ARBA00022741"/>
    </source>
</evidence>
<organism evidence="10 11">
    <name type="scientific">Rubritalea spongiae</name>
    <dbReference type="NCBI Taxonomy" id="430797"/>
    <lineage>
        <taxon>Bacteria</taxon>
        <taxon>Pseudomonadati</taxon>
        <taxon>Verrucomicrobiota</taxon>
        <taxon>Verrucomicrobiia</taxon>
        <taxon>Verrucomicrobiales</taxon>
        <taxon>Rubritaleaceae</taxon>
        <taxon>Rubritalea</taxon>
    </lineage>
</organism>
<dbReference type="EC" id="2.7.1.12" evidence="3 9"/>
<dbReference type="Proteomes" id="UP001597297">
    <property type="component" value="Unassembled WGS sequence"/>
</dbReference>
<evidence type="ECO:0000313" key="10">
    <source>
        <dbReference type="EMBL" id="MFD2277177.1"/>
    </source>
</evidence>
<comment type="pathway">
    <text evidence="1">Carbohydrate acid metabolism.</text>
</comment>